<proteinExistence type="predicted"/>
<evidence type="ECO:0000313" key="2">
    <source>
        <dbReference type="EMBL" id="CAL4085218.1"/>
    </source>
</evidence>
<dbReference type="PROSITE" id="PS51155">
    <property type="entry name" value="CHIT_BIND_RR_2"/>
    <property type="match status" value="1"/>
</dbReference>
<dbReference type="AlphaFoldDB" id="A0AAV2QGA0"/>
<feature type="non-terminal residue" evidence="2">
    <location>
        <position position="779"/>
    </location>
</feature>
<protein>
    <submittedName>
        <fullName evidence="2">Uncharacterized protein</fullName>
    </submittedName>
</protein>
<gene>
    <name evidence="2" type="ORF">MNOR_LOCUS12621</name>
</gene>
<feature type="non-terminal residue" evidence="2">
    <location>
        <position position="1"/>
    </location>
</feature>
<keyword evidence="3" id="KW-1185">Reference proteome</keyword>
<comment type="caution">
    <text evidence="2">The sequence shown here is derived from an EMBL/GenBank/DDBJ whole genome shotgun (WGS) entry which is preliminary data.</text>
</comment>
<dbReference type="EMBL" id="CAXKWB010006954">
    <property type="protein sequence ID" value="CAL4085218.1"/>
    <property type="molecule type" value="Genomic_DNA"/>
</dbReference>
<dbReference type="Proteomes" id="UP001497623">
    <property type="component" value="Unassembled WGS sequence"/>
</dbReference>
<reference evidence="2 3" key="1">
    <citation type="submission" date="2024-05" db="EMBL/GenBank/DDBJ databases">
        <authorList>
            <person name="Wallberg A."/>
        </authorList>
    </citation>
    <scope>NUCLEOTIDE SEQUENCE [LARGE SCALE GENOMIC DNA]</scope>
</reference>
<name>A0AAV2QGA0_MEGNR</name>
<dbReference type="GO" id="GO:0042302">
    <property type="term" value="F:structural constituent of cuticle"/>
    <property type="evidence" value="ECO:0007669"/>
    <property type="project" value="UniProtKB-UniRule"/>
</dbReference>
<dbReference type="InterPro" id="IPR000618">
    <property type="entry name" value="Insect_cuticle"/>
</dbReference>
<organism evidence="2 3">
    <name type="scientific">Meganyctiphanes norvegica</name>
    <name type="common">Northern krill</name>
    <name type="synonym">Thysanopoda norvegica</name>
    <dbReference type="NCBI Taxonomy" id="48144"/>
    <lineage>
        <taxon>Eukaryota</taxon>
        <taxon>Metazoa</taxon>
        <taxon>Ecdysozoa</taxon>
        <taxon>Arthropoda</taxon>
        <taxon>Crustacea</taxon>
        <taxon>Multicrustacea</taxon>
        <taxon>Malacostraca</taxon>
        <taxon>Eumalacostraca</taxon>
        <taxon>Eucarida</taxon>
        <taxon>Euphausiacea</taxon>
        <taxon>Euphausiidae</taxon>
        <taxon>Meganyctiphanes</taxon>
    </lineage>
</organism>
<accession>A0AAV2QGA0</accession>
<evidence type="ECO:0000313" key="3">
    <source>
        <dbReference type="Proteomes" id="UP001497623"/>
    </source>
</evidence>
<sequence>QVVYFCMVGCALGSIGGPGYPHASGPHLRGTSNTQIRNHTLTPLSEEKTFHRNFSENQLASNIHRSQNVNILRKINQGNINNFKKKDSSNNWENQGQYGSHLNEINFVTIQPTPRNVVTGSSQTNFVTIQPTPRNAVAGNSPTNFVTIQTTPRNVVAGSSPTNFVTPLYSYSNEQRQDFVRTQRETIQGNSGTQTANQIHIIVDPQYKNTNQRFSQENNGNQNYGQVFNSQASQKIILIDDGKRLSHPSNLKNIQPLNISHQNKINNKEYTQHLSNQQDNQHLFESQRTGAHLGVNQITNIKTQINNANERSINLKSRDVIGVKHNLNHQQFQQSINPALHLRIYQDESRQLSNLVNKNQNSILIDNQRNVEDQQTSHSINTKIIHPNTVNQQLIQRIPQKSSIPNTERRIFNTVSQPNNNQNIIPNNQEINQQKIIPLAAGPHLKGGSLTEWERLKLGQRTTGTHQTPFGIQSSSTNLKSNPNTFSADANDNNQKTRIHTGQQNSIQIPNSNNDYEVARITALLNTEFLQRNNNYGTQQSVSADNQPTVQTHTIGDQNGANTEVIRTQRQVGSGNTVQLYNLPTNNFIPQQTVNNQISNQNRNQGFNRQLNNRVTSVPRFQPTTQRSFNNQPRITTIPASNVLLVPNNNRPIASAIQTGFNTAGRQRFGNTQTGIRSQQTTSVSGQSNFGQSNQQPRHTVGPVVTNVEDIRDGPHADGSYYFRITNSDGTVREEGGVAIDPCTIRVTGSSQHIAPNGEIVTTQFISDHNGYQSFNAGT</sequence>
<dbReference type="Pfam" id="PF00379">
    <property type="entry name" value="Chitin_bind_4"/>
    <property type="match status" value="1"/>
</dbReference>
<evidence type="ECO:0000256" key="1">
    <source>
        <dbReference type="PROSITE-ProRule" id="PRU00497"/>
    </source>
</evidence>
<keyword evidence="1" id="KW-0193">Cuticle</keyword>